<keyword evidence="11" id="KW-1185">Reference proteome</keyword>
<dbReference type="AlphaFoldDB" id="A0A022PL66"/>
<dbReference type="NCBIfam" id="NF008631">
    <property type="entry name" value="PRK11619.1"/>
    <property type="match status" value="1"/>
</dbReference>
<keyword evidence="5" id="KW-0456">Lyase</keyword>
<dbReference type="GO" id="GO:0008933">
    <property type="term" value="F:peptidoglycan lytic transglycosylase activity"/>
    <property type="evidence" value="ECO:0007669"/>
    <property type="project" value="InterPro"/>
</dbReference>
<dbReference type="GO" id="GO:0004553">
    <property type="term" value="F:hydrolase activity, hydrolyzing O-glycosyl compounds"/>
    <property type="evidence" value="ECO:0007669"/>
    <property type="project" value="InterPro"/>
</dbReference>
<keyword evidence="6" id="KW-0961">Cell wall biogenesis/degradation</keyword>
<dbReference type="RefSeq" id="WP_036777062.1">
    <property type="nucleotide sequence ID" value="NZ_CAWLTM010000102.1"/>
</dbReference>
<evidence type="ECO:0000256" key="5">
    <source>
        <dbReference type="ARBA" id="ARBA00023239"/>
    </source>
</evidence>
<evidence type="ECO:0000313" key="11">
    <source>
        <dbReference type="Proteomes" id="UP000023464"/>
    </source>
</evidence>
<dbReference type="InterPro" id="IPR000189">
    <property type="entry name" value="Transglyc_AS"/>
</dbReference>
<feature type="domain" description="Transglycosylase SLT" evidence="8">
    <location>
        <begin position="482"/>
        <end position="589"/>
    </location>
</feature>
<sequence>MAKWQYLAVAVGLVFISIAASADSLENQRQRYQQIKQAWNVGDKAEIARLMPTLKDYPLYPYLQYRELTQDLSLATSTQIRDLMDRHPNLPPARSLSSRFINELARREDWREVLAFTPTAPKSITARCHYYFAKWATGEEQVAWQGAKEVWLNGRSLPASCDKLFDVWQQTGHLSTKLILQRISLALKAGNTSLVSYLAKQLPLGYKSIREGLIKLQDDPATVADFANHTGPTDFTRVATLAAFSRFARQDPEQARAIIPSIVRVQKMNASERQRLKEIVAWQLMGDVSDEQEKWRDDAIRESQSVALLERRVRLALGHADERGVAQWIKLLPLEKQSKEEWRYWQANILLAQGNKSEGEAILRKLTEGRGFYPMVAAQKLNVSYPLVINRAKKPDAAIALIPEVQRVRELLYWQMDNLARIEWSYLVASQDKLKQQQLARYAFDQKWAALSVQATITGKMWDYLEERFPLAWLREFSHFTANKGISQSYAMAIARQESAWNPQASSPVGAIGLMQVMPKTAEDTVKKNGIQGYINSSQLINPLTNIEIGTAYLESVYQRFGNNRILASAAYNAGPTRVERWLSNSDGRLDAIAFIDSIPFSETRNYVKNVLVYDVFYSHFMGKSSNVLTNAEWQRRY</sequence>
<gene>
    <name evidence="10" type="ORF">BA1DRAFT_01245</name>
</gene>
<dbReference type="CDD" id="cd13401">
    <property type="entry name" value="Slt70-like"/>
    <property type="match status" value="1"/>
</dbReference>
<evidence type="ECO:0000256" key="1">
    <source>
        <dbReference type="ARBA" id="ARBA00001420"/>
    </source>
</evidence>
<dbReference type="GO" id="GO:0071555">
    <property type="term" value="P:cell wall organization"/>
    <property type="evidence" value="ECO:0007669"/>
    <property type="project" value="UniProtKB-KW"/>
</dbReference>
<evidence type="ECO:0000256" key="4">
    <source>
        <dbReference type="ARBA" id="ARBA00022729"/>
    </source>
</evidence>
<name>A0A022PL66_9GAMM</name>
<evidence type="ECO:0000256" key="6">
    <source>
        <dbReference type="ARBA" id="ARBA00023316"/>
    </source>
</evidence>
<dbReference type="PATRIC" id="fig|1393736.3.peg.1266"/>
<dbReference type="GO" id="GO:0016020">
    <property type="term" value="C:membrane"/>
    <property type="evidence" value="ECO:0007669"/>
    <property type="project" value="InterPro"/>
</dbReference>
<dbReference type="InterPro" id="IPR023346">
    <property type="entry name" value="Lysozyme-like_dom_sf"/>
</dbReference>
<dbReference type="GO" id="GO:0042597">
    <property type="term" value="C:periplasmic space"/>
    <property type="evidence" value="ECO:0007669"/>
    <property type="project" value="InterPro"/>
</dbReference>
<dbReference type="EMBL" id="JFGV01000013">
    <property type="protein sequence ID" value="EYU16249.1"/>
    <property type="molecule type" value="Genomic_DNA"/>
</dbReference>
<keyword evidence="4 7" id="KW-0732">Signal</keyword>
<dbReference type="PROSITE" id="PS00922">
    <property type="entry name" value="TRANSGLYCOSYLASE"/>
    <property type="match status" value="1"/>
</dbReference>
<keyword evidence="10" id="KW-0378">Hydrolase</keyword>
<dbReference type="GO" id="GO:0000270">
    <property type="term" value="P:peptidoglycan metabolic process"/>
    <property type="evidence" value="ECO:0007669"/>
    <property type="project" value="InterPro"/>
</dbReference>
<protein>
    <recommendedName>
        <fullName evidence="3">peptidoglycan lytic exotransglycosylase</fullName>
        <ecNumber evidence="3">4.2.2.n1</ecNumber>
    </recommendedName>
</protein>
<dbReference type="Gene3D" id="1.10.1240.20">
    <property type="entry name" value="Lytic transglycosylase, superhelical linker domain"/>
    <property type="match status" value="1"/>
</dbReference>
<evidence type="ECO:0000256" key="3">
    <source>
        <dbReference type="ARBA" id="ARBA00012587"/>
    </source>
</evidence>
<comment type="catalytic activity">
    <reaction evidence="1">
        <text>Exolytic cleavage of the (1-&gt;4)-beta-glycosidic linkage between N-acetylmuramic acid (MurNAc) and N-acetylglucosamine (GlcNAc) residues in peptidoglycan, from either the reducing or the non-reducing ends of the peptidoglycan chains, with concomitant formation of a 1,6-anhydrobond in the MurNAc residue.</text>
        <dbReference type="EC" id="4.2.2.n1"/>
    </reaction>
</comment>
<dbReference type="Gene3D" id="1.25.20.10">
    <property type="entry name" value="Bacterial muramidases"/>
    <property type="match status" value="1"/>
</dbReference>
<dbReference type="Pfam" id="PF01464">
    <property type="entry name" value="SLT"/>
    <property type="match status" value="1"/>
</dbReference>
<keyword evidence="10" id="KW-0326">Glycosidase</keyword>
<comment type="similarity">
    <text evidence="2">Belongs to the transglycosylase Slt family.</text>
</comment>
<evidence type="ECO:0000259" key="8">
    <source>
        <dbReference type="Pfam" id="PF01464"/>
    </source>
</evidence>
<accession>A0A022PL66</accession>
<dbReference type="Pfam" id="PF14718">
    <property type="entry name" value="SLT_L"/>
    <property type="match status" value="1"/>
</dbReference>
<comment type="caution">
    <text evidence="10">The sequence shown here is derived from an EMBL/GenBank/DDBJ whole genome shotgun (WGS) entry which is preliminary data.</text>
</comment>
<feature type="chain" id="PRO_5001506504" description="peptidoglycan lytic exotransglycosylase" evidence="7">
    <location>
        <begin position="23"/>
        <end position="638"/>
    </location>
</feature>
<dbReference type="SUPFAM" id="SSF53955">
    <property type="entry name" value="Lysozyme-like"/>
    <property type="match status" value="1"/>
</dbReference>
<dbReference type="Proteomes" id="UP000023464">
    <property type="component" value="Unassembled WGS sequence"/>
</dbReference>
<dbReference type="Gene3D" id="1.10.530.10">
    <property type="match status" value="1"/>
</dbReference>
<feature type="domain" description="Lytic transglycosylase superhelical linker" evidence="9">
    <location>
        <begin position="403"/>
        <end position="465"/>
    </location>
</feature>
<evidence type="ECO:0000256" key="2">
    <source>
        <dbReference type="ARBA" id="ARBA00007734"/>
    </source>
</evidence>
<evidence type="ECO:0000313" key="10">
    <source>
        <dbReference type="EMBL" id="EYU16249.1"/>
    </source>
</evidence>
<dbReference type="InterPro" id="IPR037061">
    <property type="entry name" value="Lytic_TGlycoase_superhlx_L_sf"/>
</dbReference>
<dbReference type="Pfam" id="PF00760">
    <property type="entry name" value="Cucumo_coat"/>
    <property type="match status" value="1"/>
</dbReference>
<dbReference type="InterPro" id="IPR012289">
    <property type="entry name" value="Lytic_TGlycosylase_superhlx_L"/>
</dbReference>
<proteinExistence type="inferred from homology"/>
<dbReference type="PANTHER" id="PTHR37423">
    <property type="entry name" value="SOLUBLE LYTIC MUREIN TRANSGLYCOSYLASE-RELATED"/>
    <property type="match status" value="1"/>
</dbReference>
<evidence type="ECO:0000256" key="7">
    <source>
        <dbReference type="SAM" id="SignalP"/>
    </source>
</evidence>
<evidence type="ECO:0000259" key="9">
    <source>
        <dbReference type="Pfam" id="PF14718"/>
    </source>
</evidence>
<reference evidence="10 11" key="1">
    <citation type="submission" date="2014-03" db="EMBL/GenBank/DDBJ databases">
        <title>Draft Genome of Photorhabdus luminescens BA1, an Egyptian Isolate.</title>
        <authorList>
            <person name="Ghazal S."/>
            <person name="Hurst S.G.IV."/>
            <person name="Morris K."/>
            <person name="Thomas K."/>
            <person name="Tisa L.S."/>
        </authorList>
    </citation>
    <scope>NUCLEOTIDE SEQUENCE [LARGE SCALE GENOMIC DNA]</scope>
    <source>
        <strain evidence="10 11">BA1</strain>
    </source>
</reference>
<dbReference type="SUPFAM" id="SSF48435">
    <property type="entry name" value="Bacterial muramidases"/>
    <property type="match status" value="1"/>
</dbReference>
<dbReference type="InterPro" id="IPR008258">
    <property type="entry name" value="Transglycosylase_SLT_dom_1"/>
</dbReference>
<dbReference type="InterPro" id="IPR008939">
    <property type="entry name" value="Lytic_TGlycosylase_superhlx_U"/>
</dbReference>
<dbReference type="PANTHER" id="PTHR37423:SF5">
    <property type="entry name" value="SOLUBLE LYTIC MUREIN TRANSGLYCOSYLASE"/>
    <property type="match status" value="1"/>
</dbReference>
<organism evidence="10 11">
    <name type="scientific">Photorhabdus aegyptia</name>
    <dbReference type="NCBI Taxonomy" id="2805098"/>
    <lineage>
        <taxon>Bacteria</taxon>
        <taxon>Pseudomonadati</taxon>
        <taxon>Pseudomonadota</taxon>
        <taxon>Gammaproteobacteria</taxon>
        <taxon>Enterobacterales</taxon>
        <taxon>Morganellaceae</taxon>
        <taxon>Photorhabdus</taxon>
    </lineage>
</organism>
<feature type="signal peptide" evidence="7">
    <location>
        <begin position="1"/>
        <end position="22"/>
    </location>
</feature>
<dbReference type="EC" id="4.2.2.n1" evidence="3"/>